<gene>
    <name evidence="3" type="ORF">ACFQ2V_01025</name>
</gene>
<dbReference type="Proteomes" id="UP001597046">
    <property type="component" value="Unassembled WGS sequence"/>
</dbReference>
<keyword evidence="4" id="KW-1185">Reference proteome</keyword>
<dbReference type="SUPFAM" id="SSF48179">
    <property type="entry name" value="6-phosphogluconate dehydrogenase C-terminal domain-like"/>
    <property type="match status" value="1"/>
</dbReference>
<dbReference type="Pfam" id="PF03446">
    <property type="entry name" value="NAD_binding_2"/>
    <property type="match status" value="1"/>
</dbReference>
<dbReference type="EMBL" id="JBHTKH010000001">
    <property type="protein sequence ID" value="MFD1052873.1"/>
    <property type="molecule type" value="Genomic_DNA"/>
</dbReference>
<name>A0ABW3MS17_9MICO</name>
<dbReference type="InterPro" id="IPR015814">
    <property type="entry name" value="Pgluconate_DH_NAD-bd_C"/>
</dbReference>
<dbReference type="Gene3D" id="1.10.1040.10">
    <property type="entry name" value="N-(1-d-carboxylethyl)-l-norvaline Dehydrogenase, domain 2"/>
    <property type="match status" value="1"/>
</dbReference>
<dbReference type="InterPro" id="IPR051265">
    <property type="entry name" value="HIBADH-related_NP60_sf"/>
</dbReference>
<feature type="domain" description="6-phosphogluconate dehydrogenase NADP-binding" evidence="1">
    <location>
        <begin position="9"/>
        <end position="136"/>
    </location>
</feature>
<dbReference type="InterPro" id="IPR008927">
    <property type="entry name" value="6-PGluconate_DH-like_C_sf"/>
</dbReference>
<dbReference type="InterPro" id="IPR013328">
    <property type="entry name" value="6PGD_dom2"/>
</dbReference>
<evidence type="ECO:0000313" key="4">
    <source>
        <dbReference type="Proteomes" id="UP001597046"/>
    </source>
</evidence>
<dbReference type="InterPro" id="IPR006115">
    <property type="entry name" value="6PGDH_NADP-bd"/>
</dbReference>
<reference evidence="4" key="1">
    <citation type="journal article" date="2019" name="Int. J. Syst. Evol. Microbiol.">
        <title>The Global Catalogue of Microorganisms (GCM) 10K type strain sequencing project: providing services to taxonomists for standard genome sequencing and annotation.</title>
        <authorList>
            <consortium name="The Broad Institute Genomics Platform"/>
            <consortium name="The Broad Institute Genome Sequencing Center for Infectious Disease"/>
            <person name="Wu L."/>
            <person name="Ma J."/>
        </authorList>
    </citation>
    <scope>NUCLEOTIDE SEQUENCE [LARGE SCALE GENOMIC DNA]</scope>
    <source>
        <strain evidence="4">CCUG 57508</strain>
    </source>
</reference>
<evidence type="ECO:0000313" key="3">
    <source>
        <dbReference type="EMBL" id="MFD1052873.1"/>
    </source>
</evidence>
<evidence type="ECO:0000259" key="2">
    <source>
        <dbReference type="Pfam" id="PF09130"/>
    </source>
</evidence>
<dbReference type="PANTHER" id="PTHR43580">
    <property type="entry name" value="OXIDOREDUCTASE GLYR1-RELATED"/>
    <property type="match status" value="1"/>
</dbReference>
<accession>A0ABW3MS17</accession>
<evidence type="ECO:0000259" key="1">
    <source>
        <dbReference type="Pfam" id="PF03446"/>
    </source>
</evidence>
<dbReference type="InterPro" id="IPR036291">
    <property type="entry name" value="NAD(P)-bd_dom_sf"/>
</dbReference>
<dbReference type="Gene3D" id="3.40.50.720">
    <property type="entry name" value="NAD(P)-binding Rossmann-like Domain"/>
    <property type="match status" value="1"/>
</dbReference>
<dbReference type="RefSeq" id="WP_386050053.1">
    <property type="nucleotide sequence ID" value="NZ_JBHTKH010000001.1"/>
</dbReference>
<dbReference type="SUPFAM" id="SSF51735">
    <property type="entry name" value="NAD(P)-binding Rossmann-fold domains"/>
    <property type="match status" value="1"/>
</dbReference>
<proteinExistence type="predicted"/>
<sequence>MAAGRTVTLGIVSPGAMGSALGRTWAAEGHRVVATVAGRSERTRGLATGLELLPDLDAVVATSDVVVSICPPSAAEDVLTDVLAAAARTDASPVLLDANALAPDVVATLAARASTAGLALVDGSVSGGPPSPDGDTVLYLSGPRADEIASLAARHLRRRVVGPRVGQASAVKMCTASVYKGTTAIWAQALESAEALGVLDVVLHDLGEEFPQQVAGAGRRIAVATAKSDRFIAEMEHIARTQAGAGTSPELFEGMAAVYRRLAATPLAASSPEEAAALTDLREVLSRLV</sequence>
<feature type="domain" description="Phosphogluconate dehydrogenase NAD-binding putative C-terminal" evidence="2">
    <location>
        <begin position="193"/>
        <end position="262"/>
    </location>
</feature>
<protein>
    <submittedName>
        <fullName evidence="3">DUF1932 domain-containing protein</fullName>
    </submittedName>
</protein>
<comment type="caution">
    <text evidence="3">The sequence shown here is derived from an EMBL/GenBank/DDBJ whole genome shotgun (WGS) entry which is preliminary data.</text>
</comment>
<organism evidence="3 4">
    <name type="scientific">Terrabacter terrigena</name>
    <dbReference type="NCBI Taxonomy" id="574718"/>
    <lineage>
        <taxon>Bacteria</taxon>
        <taxon>Bacillati</taxon>
        <taxon>Actinomycetota</taxon>
        <taxon>Actinomycetes</taxon>
        <taxon>Micrococcales</taxon>
        <taxon>Intrasporangiaceae</taxon>
        <taxon>Terrabacter</taxon>
    </lineage>
</organism>
<dbReference type="Pfam" id="PF09130">
    <property type="entry name" value="DUF1932"/>
    <property type="match status" value="1"/>
</dbReference>
<dbReference type="PANTHER" id="PTHR43580:SF2">
    <property type="entry name" value="CYTOKINE-LIKE NUCLEAR FACTOR N-PAC"/>
    <property type="match status" value="1"/>
</dbReference>